<evidence type="ECO:0000259" key="3">
    <source>
        <dbReference type="Pfam" id="PF01048"/>
    </source>
</evidence>
<dbReference type="NCBIfam" id="TIGR03664">
    <property type="entry name" value="fut_nucase"/>
    <property type="match status" value="1"/>
</dbReference>
<dbReference type="PANTHER" id="PTHR46832">
    <property type="entry name" value="5'-METHYLTHIOADENOSINE/S-ADENOSYLHOMOCYSTEINE NUCLEOSIDASE"/>
    <property type="match status" value="1"/>
</dbReference>
<dbReference type="Gene3D" id="3.40.50.1580">
    <property type="entry name" value="Nucleoside phosphorylase domain"/>
    <property type="match status" value="1"/>
</dbReference>
<evidence type="ECO:0000313" key="5">
    <source>
        <dbReference type="Proteomes" id="UP000677918"/>
    </source>
</evidence>
<comment type="caution">
    <text evidence="4">The sequence shown here is derived from an EMBL/GenBank/DDBJ whole genome shotgun (WGS) entry which is preliminary data.</text>
</comment>
<dbReference type="EC" id="3.2.2.26" evidence="1 2"/>
<feature type="domain" description="Nucleoside phosphorylase" evidence="3">
    <location>
        <begin position="38"/>
        <end position="223"/>
    </location>
</feature>
<accession>A0A8J4M2Y9</accession>
<dbReference type="PANTHER" id="PTHR46832:SF2">
    <property type="entry name" value="FUTALOSINE HYDROLASE"/>
    <property type="match status" value="1"/>
</dbReference>
<comment type="catalytic activity">
    <reaction evidence="1">
        <text>futalosine + H2O = dehypoxanthine futalosine + hypoxanthine</text>
        <dbReference type="Rhea" id="RHEA:25904"/>
        <dbReference type="ChEBI" id="CHEBI:15377"/>
        <dbReference type="ChEBI" id="CHEBI:17368"/>
        <dbReference type="ChEBI" id="CHEBI:58863"/>
        <dbReference type="ChEBI" id="CHEBI:58864"/>
        <dbReference type="EC" id="3.2.2.26"/>
    </reaction>
</comment>
<dbReference type="GO" id="GO:0009116">
    <property type="term" value="P:nucleoside metabolic process"/>
    <property type="evidence" value="ECO:0007669"/>
    <property type="project" value="InterPro"/>
</dbReference>
<comment type="similarity">
    <text evidence="1">Belongs to the PNP/UDP phosphorylase family. Futalosine hydrolase subfamily.</text>
</comment>
<reference evidence="4" key="1">
    <citation type="submission" date="2021-04" db="EMBL/GenBank/DDBJ databases">
        <title>Draft genome sequence of Xylanibacillus composti strain K13.</title>
        <authorList>
            <person name="Uke A."/>
            <person name="Chhe C."/>
            <person name="Baramee S."/>
            <person name="Kosugi A."/>
        </authorList>
    </citation>
    <scope>NUCLEOTIDE SEQUENCE</scope>
    <source>
        <strain evidence="4">K13</strain>
    </source>
</reference>
<dbReference type="InterPro" id="IPR000845">
    <property type="entry name" value="Nucleoside_phosphorylase_d"/>
</dbReference>
<dbReference type="HAMAP" id="MF_00991">
    <property type="entry name" value="MqnB"/>
    <property type="match status" value="1"/>
</dbReference>
<protein>
    <recommendedName>
        <fullName evidence="1 2">Futalosine hydrolase</fullName>
        <shortName evidence="1">FL hydrolase</shortName>
        <ecNumber evidence="1 2">3.2.2.26</ecNumber>
    </recommendedName>
    <alternativeName>
        <fullName evidence="1">Futalosine nucleosidase</fullName>
    </alternativeName>
    <alternativeName>
        <fullName evidence="1">Menaquinone biosynthetic enzyme MqnB</fullName>
    </alternativeName>
</protein>
<evidence type="ECO:0000313" key="4">
    <source>
        <dbReference type="EMBL" id="GIQ70380.1"/>
    </source>
</evidence>
<keyword evidence="5" id="KW-1185">Reference proteome</keyword>
<dbReference type="RefSeq" id="WP_213413216.1">
    <property type="nucleotide sequence ID" value="NZ_BOVK01000046.1"/>
</dbReference>
<dbReference type="SUPFAM" id="SSF53167">
    <property type="entry name" value="Purine and uridine phosphorylases"/>
    <property type="match status" value="1"/>
</dbReference>
<dbReference type="AlphaFoldDB" id="A0A8J4M2Y9"/>
<dbReference type="Proteomes" id="UP000677918">
    <property type="component" value="Unassembled WGS sequence"/>
</dbReference>
<keyword evidence="1" id="KW-0474">Menaquinone biosynthesis</keyword>
<dbReference type="GO" id="GO:0008930">
    <property type="term" value="F:methylthioadenosine nucleosidase activity"/>
    <property type="evidence" value="ECO:0007669"/>
    <property type="project" value="TreeGrafter"/>
</dbReference>
<dbReference type="CDD" id="cd17766">
    <property type="entry name" value="futalosine_nucleosidase_MqnB"/>
    <property type="match status" value="1"/>
</dbReference>
<comment type="pathway">
    <text evidence="1">Quinol/quinone metabolism; menaquinone biosynthesis.</text>
</comment>
<sequence>MKTEDSSLRPQGRVLIVTAVPAERDAIASGLNGCAQVDVIAGGVGPAFAAAAAAKALSEADYALVVSAGIGGGFPERAEVGSLVLADHMIAADWGAETLEGFASVDELGFGTASFSTHSGLTASWQAALQNAGASVAVGPILTVSTATGTARTAALLAARLPGAAAEAMEGCGVAAAAQLCGLPVMEIRAISNRVGPRDRESWRIPEALERLQTAGKTLLEVLQ</sequence>
<dbReference type="Pfam" id="PF01048">
    <property type="entry name" value="PNP_UDP_1"/>
    <property type="match status" value="1"/>
</dbReference>
<dbReference type="EMBL" id="BOVK01000046">
    <property type="protein sequence ID" value="GIQ70380.1"/>
    <property type="molecule type" value="Genomic_DNA"/>
</dbReference>
<evidence type="ECO:0000256" key="2">
    <source>
        <dbReference type="NCBIfam" id="TIGR03664"/>
    </source>
</evidence>
<dbReference type="InterPro" id="IPR035994">
    <property type="entry name" value="Nucleoside_phosphorylase_sf"/>
</dbReference>
<dbReference type="GO" id="GO:0008782">
    <property type="term" value="F:adenosylhomocysteine nucleosidase activity"/>
    <property type="evidence" value="ECO:0007669"/>
    <property type="project" value="TreeGrafter"/>
</dbReference>
<dbReference type="UniPathway" id="UPA00079"/>
<dbReference type="GO" id="GO:0009234">
    <property type="term" value="P:menaquinone biosynthetic process"/>
    <property type="evidence" value="ECO:0007669"/>
    <property type="project" value="UniProtKB-UniRule"/>
</dbReference>
<keyword evidence="1 4" id="KW-0378">Hydrolase</keyword>
<name>A0A8J4M2Y9_9BACL</name>
<dbReference type="NCBIfam" id="NF006087">
    <property type="entry name" value="PRK08236.1"/>
    <property type="match status" value="1"/>
</dbReference>
<organism evidence="4 5">
    <name type="scientific">Xylanibacillus composti</name>
    <dbReference type="NCBI Taxonomy" id="1572762"/>
    <lineage>
        <taxon>Bacteria</taxon>
        <taxon>Bacillati</taxon>
        <taxon>Bacillota</taxon>
        <taxon>Bacilli</taxon>
        <taxon>Bacillales</taxon>
        <taxon>Paenibacillaceae</taxon>
        <taxon>Xylanibacillus</taxon>
    </lineage>
</organism>
<gene>
    <name evidence="1 4" type="primary">mqnB</name>
    <name evidence="4" type="ORF">XYCOK13_32040</name>
</gene>
<dbReference type="GO" id="GO:0005829">
    <property type="term" value="C:cytosol"/>
    <property type="evidence" value="ECO:0007669"/>
    <property type="project" value="TreeGrafter"/>
</dbReference>
<dbReference type="GO" id="GO:0019284">
    <property type="term" value="P:L-methionine salvage from S-adenosylmethionine"/>
    <property type="evidence" value="ECO:0007669"/>
    <property type="project" value="TreeGrafter"/>
</dbReference>
<evidence type="ECO:0000256" key="1">
    <source>
        <dbReference type="HAMAP-Rule" id="MF_00991"/>
    </source>
</evidence>
<dbReference type="InterPro" id="IPR019963">
    <property type="entry name" value="FL_hydrolase_MqnB"/>
</dbReference>
<proteinExistence type="inferred from homology"/>
<comment type="function">
    <text evidence="1">Catalyzes the hydrolysis of futalosine (FL) to dehypoxanthine futalosine (DHFL) and hypoxanthine, a step in the biosynthesis of menaquinone (MK, vitamin K2).</text>
</comment>